<dbReference type="Proteomes" id="UP000826195">
    <property type="component" value="Unassembled WGS sequence"/>
</dbReference>
<keyword evidence="3" id="KW-1185">Reference proteome</keyword>
<name>A0AAV7ITV1_COTGL</name>
<organism evidence="2 3">
    <name type="scientific">Cotesia glomerata</name>
    <name type="common">Lepidopteran parasitic wasp</name>
    <name type="synonym">Apanteles glomeratus</name>
    <dbReference type="NCBI Taxonomy" id="32391"/>
    <lineage>
        <taxon>Eukaryota</taxon>
        <taxon>Metazoa</taxon>
        <taxon>Ecdysozoa</taxon>
        <taxon>Arthropoda</taxon>
        <taxon>Hexapoda</taxon>
        <taxon>Insecta</taxon>
        <taxon>Pterygota</taxon>
        <taxon>Neoptera</taxon>
        <taxon>Endopterygota</taxon>
        <taxon>Hymenoptera</taxon>
        <taxon>Apocrita</taxon>
        <taxon>Ichneumonoidea</taxon>
        <taxon>Braconidae</taxon>
        <taxon>Microgastrinae</taxon>
        <taxon>Cotesia</taxon>
    </lineage>
</organism>
<evidence type="ECO:0000256" key="1">
    <source>
        <dbReference type="SAM" id="MobiDB-lite"/>
    </source>
</evidence>
<sequence length="68" mass="7524">RPEGKQELQEKEETPNEPSRITSQENIPEAVLLPATGVEKITSDPPKRRPGRPLGSKNWPALKSAPEI</sequence>
<reference evidence="2 3" key="1">
    <citation type="journal article" date="2021" name="J. Hered.">
        <title>A chromosome-level genome assembly of the parasitoid wasp, Cotesia glomerata (Hymenoptera: Braconidae).</title>
        <authorList>
            <person name="Pinto B.J."/>
            <person name="Weis J.J."/>
            <person name="Gamble T."/>
            <person name="Ode P.J."/>
            <person name="Paul R."/>
            <person name="Zaspel J.M."/>
        </authorList>
    </citation>
    <scope>NUCLEOTIDE SEQUENCE [LARGE SCALE GENOMIC DNA]</scope>
    <source>
        <strain evidence="2">CgM1</strain>
    </source>
</reference>
<comment type="caution">
    <text evidence="2">The sequence shown here is derived from an EMBL/GenBank/DDBJ whole genome shotgun (WGS) entry which is preliminary data.</text>
</comment>
<gene>
    <name evidence="2" type="ORF">KQX54_002217</name>
</gene>
<protein>
    <submittedName>
        <fullName evidence="2">Uncharacterized protein</fullName>
    </submittedName>
</protein>
<dbReference type="AlphaFoldDB" id="A0AAV7ITV1"/>
<evidence type="ECO:0000313" key="3">
    <source>
        <dbReference type="Proteomes" id="UP000826195"/>
    </source>
</evidence>
<evidence type="ECO:0000313" key="2">
    <source>
        <dbReference type="EMBL" id="KAH0559206.1"/>
    </source>
</evidence>
<feature type="compositionally biased region" description="Polar residues" evidence="1">
    <location>
        <begin position="16"/>
        <end position="26"/>
    </location>
</feature>
<accession>A0AAV7ITV1</accession>
<dbReference type="EMBL" id="JAHXZJ010000375">
    <property type="protein sequence ID" value="KAH0559206.1"/>
    <property type="molecule type" value="Genomic_DNA"/>
</dbReference>
<proteinExistence type="predicted"/>
<feature type="non-terminal residue" evidence="2">
    <location>
        <position position="1"/>
    </location>
</feature>
<feature type="compositionally biased region" description="Basic and acidic residues" evidence="1">
    <location>
        <begin position="1"/>
        <end position="14"/>
    </location>
</feature>
<feature type="region of interest" description="Disordered" evidence="1">
    <location>
        <begin position="1"/>
        <end position="68"/>
    </location>
</feature>